<dbReference type="PROSITE" id="PS00284">
    <property type="entry name" value="SERPIN"/>
    <property type="match status" value="1"/>
</dbReference>
<evidence type="ECO:0000256" key="1">
    <source>
        <dbReference type="RuleBase" id="RU000411"/>
    </source>
</evidence>
<dbReference type="RefSeq" id="WP_218097870.1">
    <property type="nucleotide sequence ID" value="NZ_CAJVCE010000003.1"/>
</dbReference>
<dbReference type="Pfam" id="PF00079">
    <property type="entry name" value="Serpin"/>
    <property type="match status" value="1"/>
</dbReference>
<name>A0ABM8VDY7_9BACL</name>
<dbReference type="PANTHER" id="PTHR11461:SF211">
    <property type="entry name" value="GH10112P-RELATED"/>
    <property type="match status" value="1"/>
</dbReference>
<dbReference type="Proteomes" id="UP000730618">
    <property type="component" value="Unassembled WGS sequence"/>
</dbReference>
<reference evidence="3 4" key="1">
    <citation type="submission" date="2021-06" db="EMBL/GenBank/DDBJ databases">
        <authorList>
            <person name="Criscuolo A."/>
        </authorList>
    </citation>
    <scope>NUCLEOTIDE SEQUENCE [LARGE SCALE GENOMIC DNA]</scope>
    <source>
        <strain evidence="4">CIP 111802</strain>
    </source>
</reference>
<evidence type="ECO:0000259" key="2">
    <source>
        <dbReference type="SMART" id="SM00093"/>
    </source>
</evidence>
<dbReference type="CDD" id="cd19588">
    <property type="entry name" value="serpin_miropin-like"/>
    <property type="match status" value="1"/>
</dbReference>
<dbReference type="SMART" id="SM00093">
    <property type="entry name" value="SERPIN"/>
    <property type="match status" value="1"/>
</dbReference>
<evidence type="ECO:0000313" key="3">
    <source>
        <dbReference type="EMBL" id="CAG7629334.1"/>
    </source>
</evidence>
<proteinExistence type="inferred from homology"/>
<dbReference type="PROSITE" id="PS51257">
    <property type="entry name" value="PROKAR_LIPOPROTEIN"/>
    <property type="match status" value="1"/>
</dbReference>
<dbReference type="InterPro" id="IPR023795">
    <property type="entry name" value="Serpin_CS"/>
</dbReference>
<dbReference type="EMBL" id="CAJVCE010000003">
    <property type="protein sequence ID" value="CAG7629334.1"/>
    <property type="molecule type" value="Genomic_DNA"/>
</dbReference>
<protein>
    <recommendedName>
        <fullName evidence="2">Serpin domain-containing protein</fullName>
    </recommendedName>
</protein>
<comment type="caution">
    <text evidence="3">The sequence shown here is derived from an EMBL/GenBank/DDBJ whole genome shotgun (WGS) entry which is preliminary data.</text>
</comment>
<sequence length="410" mass="44980">MRVTQACAGLVLAALLASCGKPSDISLDKRAEAASALDARIVKAQNAFGLSLHRQMVLEDKGSNVFLSPTSVSMALAMTYNGSAGDTKRVMAATLGWTGMSAEEVNQGYKTVKALLEKTGKGVELNVANSLWGRKGKPFHKAFLELNRSFYDAKVTELDFNNPKAHETINSWVDKQTRNKIPSILNKPLNPDDDLVLVNAIYFKGQWKDEFAPSSTKEESFKLIDGTDKKVSMMSRTGTYEYLQEKGFQAIRLPYGEGQMSMLVILPDESSSLSALHDLLWSDATRWQKPFERKVGEIRLPSFKLEYGKPLDKALQSMGMGLAYDPGKADFSGIASVPPNLYVGQVMHKTFLEVNEKGTEAAAATSVTMKTASAEVPKAPFLMNVNRPFFMAIEDSQTGAWLFAGSIYSP</sequence>
<accession>A0ABM8VDY7</accession>
<keyword evidence="4" id="KW-1185">Reference proteome</keyword>
<gene>
    <name evidence="3" type="ORF">PAECIP111802_01543</name>
</gene>
<dbReference type="InterPro" id="IPR000215">
    <property type="entry name" value="Serpin_fam"/>
</dbReference>
<evidence type="ECO:0000313" key="4">
    <source>
        <dbReference type="Proteomes" id="UP000730618"/>
    </source>
</evidence>
<dbReference type="PANTHER" id="PTHR11461">
    <property type="entry name" value="SERINE PROTEASE INHIBITOR, SERPIN"/>
    <property type="match status" value="1"/>
</dbReference>
<organism evidence="3 4">
    <name type="scientific">Paenibacillus allorhizosphaerae</name>
    <dbReference type="NCBI Taxonomy" id="2849866"/>
    <lineage>
        <taxon>Bacteria</taxon>
        <taxon>Bacillati</taxon>
        <taxon>Bacillota</taxon>
        <taxon>Bacilli</taxon>
        <taxon>Bacillales</taxon>
        <taxon>Paenibacillaceae</taxon>
        <taxon>Paenibacillus</taxon>
    </lineage>
</organism>
<comment type="similarity">
    <text evidence="1">Belongs to the serpin family.</text>
</comment>
<dbReference type="InterPro" id="IPR023796">
    <property type="entry name" value="Serpin_dom"/>
</dbReference>
<feature type="domain" description="Serpin" evidence="2">
    <location>
        <begin position="50"/>
        <end position="410"/>
    </location>
</feature>